<gene>
    <name evidence="1" type="ORF">MRB53_026811</name>
</gene>
<organism evidence="1 2">
    <name type="scientific">Persea americana</name>
    <name type="common">Avocado</name>
    <dbReference type="NCBI Taxonomy" id="3435"/>
    <lineage>
        <taxon>Eukaryota</taxon>
        <taxon>Viridiplantae</taxon>
        <taxon>Streptophyta</taxon>
        <taxon>Embryophyta</taxon>
        <taxon>Tracheophyta</taxon>
        <taxon>Spermatophyta</taxon>
        <taxon>Magnoliopsida</taxon>
        <taxon>Magnoliidae</taxon>
        <taxon>Laurales</taxon>
        <taxon>Lauraceae</taxon>
        <taxon>Persea</taxon>
    </lineage>
</organism>
<reference evidence="1 2" key="1">
    <citation type="journal article" date="2022" name="Hortic Res">
        <title>A haplotype resolved chromosomal level avocado genome allows analysis of novel avocado genes.</title>
        <authorList>
            <person name="Nath O."/>
            <person name="Fletcher S.J."/>
            <person name="Hayward A."/>
            <person name="Shaw L.M."/>
            <person name="Masouleh A.K."/>
            <person name="Furtado A."/>
            <person name="Henry R.J."/>
            <person name="Mitter N."/>
        </authorList>
    </citation>
    <scope>NUCLEOTIDE SEQUENCE [LARGE SCALE GENOMIC DNA]</scope>
    <source>
        <strain evidence="2">cv. Hass</strain>
    </source>
</reference>
<dbReference type="Proteomes" id="UP001234297">
    <property type="component" value="Chromosome 8"/>
</dbReference>
<dbReference type="EMBL" id="CM056816">
    <property type="protein sequence ID" value="KAJ8633475.1"/>
    <property type="molecule type" value="Genomic_DNA"/>
</dbReference>
<comment type="caution">
    <text evidence="1">The sequence shown here is derived from an EMBL/GenBank/DDBJ whole genome shotgun (WGS) entry which is preliminary data.</text>
</comment>
<evidence type="ECO:0000313" key="2">
    <source>
        <dbReference type="Proteomes" id="UP001234297"/>
    </source>
</evidence>
<keyword evidence="2" id="KW-1185">Reference proteome</keyword>
<accession>A0ACC2LJE9</accession>
<protein>
    <submittedName>
        <fullName evidence="1">Uncharacterized protein</fullName>
    </submittedName>
</protein>
<name>A0ACC2LJE9_PERAE</name>
<evidence type="ECO:0000313" key="1">
    <source>
        <dbReference type="EMBL" id="KAJ8633475.1"/>
    </source>
</evidence>
<proteinExistence type="predicted"/>
<sequence length="84" mass="9782">MGNCFTKRNTESYHRIPSFRQVKVRMPIREYKELVSQTDVADLGQLILQASSKGKYQARAVDTFDDHKDDEECQVKCLETIQEN</sequence>